<reference evidence="1" key="1">
    <citation type="submission" date="2021-06" db="EMBL/GenBank/DDBJ databases">
        <authorList>
            <person name="Kallberg Y."/>
            <person name="Tangrot J."/>
            <person name="Rosling A."/>
        </authorList>
    </citation>
    <scope>NUCLEOTIDE SEQUENCE</scope>
    <source>
        <strain evidence="1">UK204</strain>
    </source>
</reference>
<proteinExistence type="predicted"/>
<protein>
    <submittedName>
        <fullName evidence="1">7265_t:CDS:1</fullName>
    </submittedName>
</protein>
<name>A0A9N9DCY2_9GLOM</name>
<evidence type="ECO:0000313" key="1">
    <source>
        <dbReference type="EMBL" id="CAG8636766.1"/>
    </source>
</evidence>
<keyword evidence="2" id="KW-1185">Reference proteome</keyword>
<comment type="caution">
    <text evidence="1">The sequence shown here is derived from an EMBL/GenBank/DDBJ whole genome shotgun (WGS) entry which is preliminary data.</text>
</comment>
<sequence>KERTIELGQSTYAMIGEDICSTQQKKYVAGPYDQGEVLSEPRT</sequence>
<evidence type="ECO:0000313" key="2">
    <source>
        <dbReference type="Proteomes" id="UP000789570"/>
    </source>
</evidence>
<feature type="non-terminal residue" evidence="1">
    <location>
        <position position="1"/>
    </location>
</feature>
<organism evidence="1 2">
    <name type="scientific">Funneliformis caledonium</name>
    <dbReference type="NCBI Taxonomy" id="1117310"/>
    <lineage>
        <taxon>Eukaryota</taxon>
        <taxon>Fungi</taxon>
        <taxon>Fungi incertae sedis</taxon>
        <taxon>Mucoromycota</taxon>
        <taxon>Glomeromycotina</taxon>
        <taxon>Glomeromycetes</taxon>
        <taxon>Glomerales</taxon>
        <taxon>Glomeraceae</taxon>
        <taxon>Funneliformis</taxon>
    </lineage>
</organism>
<dbReference type="AlphaFoldDB" id="A0A9N9DCY2"/>
<dbReference type="Proteomes" id="UP000789570">
    <property type="component" value="Unassembled WGS sequence"/>
</dbReference>
<accession>A0A9N9DCY2</accession>
<gene>
    <name evidence="1" type="ORF">FCALED_LOCUS10356</name>
</gene>
<dbReference type="EMBL" id="CAJVPQ010003762">
    <property type="protein sequence ID" value="CAG8636766.1"/>
    <property type="molecule type" value="Genomic_DNA"/>
</dbReference>